<protein>
    <recommendedName>
        <fullName evidence="5">Xylanolytic transcriptional activator regulatory domain-containing protein</fullName>
    </recommendedName>
</protein>
<dbReference type="GO" id="GO:0000978">
    <property type="term" value="F:RNA polymerase II cis-regulatory region sequence-specific DNA binding"/>
    <property type="evidence" value="ECO:0007669"/>
    <property type="project" value="TreeGrafter"/>
</dbReference>
<organism evidence="6 7">
    <name type="scientific">Aspergillus steynii IBT 23096</name>
    <dbReference type="NCBI Taxonomy" id="1392250"/>
    <lineage>
        <taxon>Eukaryota</taxon>
        <taxon>Fungi</taxon>
        <taxon>Dikarya</taxon>
        <taxon>Ascomycota</taxon>
        <taxon>Pezizomycotina</taxon>
        <taxon>Eurotiomycetes</taxon>
        <taxon>Eurotiomycetidae</taxon>
        <taxon>Eurotiales</taxon>
        <taxon>Aspergillaceae</taxon>
        <taxon>Aspergillus</taxon>
        <taxon>Aspergillus subgen. Circumdati</taxon>
    </lineage>
</organism>
<name>A0A2I2GMF4_9EURO</name>
<dbReference type="GeneID" id="36559627"/>
<dbReference type="VEuPathDB" id="FungiDB:P170DRAFT_460316"/>
<keyword evidence="3" id="KW-0539">Nucleus</keyword>
<feature type="region of interest" description="Disordered" evidence="4">
    <location>
        <begin position="1"/>
        <end position="22"/>
    </location>
</feature>
<evidence type="ECO:0000256" key="3">
    <source>
        <dbReference type="ARBA" id="ARBA00023242"/>
    </source>
</evidence>
<feature type="region of interest" description="Disordered" evidence="4">
    <location>
        <begin position="82"/>
        <end position="115"/>
    </location>
</feature>
<dbReference type="GO" id="GO:0005634">
    <property type="term" value="C:nucleus"/>
    <property type="evidence" value="ECO:0007669"/>
    <property type="project" value="TreeGrafter"/>
</dbReference>
<dbReference type="OrthoDB" id="3364175at2759"/>
<dbReference type="PANTHER" id="PTHR47424:SF4">
    <property type="entry name" value="ZN(II)2CYS6 TRANSCRIPTION FACTOR (EUROFUNG)"/>
    <property type="match status" value="1"/>
</dbReference>
<dbReference type="STRING" id="1392250.A0A2I2GMF4"/>
<evidence type="ECO:0000256" key="1">
    <source>
        <dbReference type="ARBA" id="ARBA00023015"/>
    </source>
</evidence>
<dbReference type="Proteomes" id="UP000234275">
    <property type="component" value="Unassembled WGS sequence"/>
</dbReference>
<proteinExistence type="predicted"/>
<evidence type="ECO:0000256" key="4">
    <source>
        <dbReference type="SAM" id="MobiDB-lite"/>
    </source>
</evidence>
<dbReference type="GO" id="GO:0000435">
    <property type="term" value="P:positive regulation of transcription from RNA polymerase II promoter by galactose"/>
    <property type="evidence" value="ECO:0007669"/>
    <property type="project" value="TreeGrafter"/>
</dbReference>
<dbReference type="EMBL" id="MSFO01000001">
    <property type="protein sequence ID" value="PLB54071.1"/>
    <property type="molecule type" value="Genomic_DNA"/>
</dbReference>
<keyword evidence="2" id="KW-0804">Transcription</keyword>
<dbReference type="RefSeq" id="XP_024709373.1">
    <property type="nucleotide sequence ID" value="XM_024851929.1"/>
</dbReference>
<gene>
    <name evidence="6" type="ORF">P170DRAFT_460316</name>
</gene>
<evidence type="ECO:0000256" key="2">
    <source>
        <dbReference type="ARBA" id="ARBA00023163"/>
    </source>
</evidence>
<dbReference type="InterPro" id="IPR051127">
    <property type="entry name" value="Fungal_SecMet_Regulators"/>
</dbReference>
<feature type="domain" description="Xylanolytic transcriptional activator regulatory" evidence="5">
    <location>
        <begin position="249"/>
        <end position="321"/>
    </location>
</feature>
<evidence type="ECO:0000313" key="6">
    <source>
        <dbReference type="EMBL" id="PLB54071.1"/>
    </source>
</evidence>
<evidence type="ECO:0000259" key="5">
    <source>
        <dbReference type="SMART" id="SM00906"/>
    </source>
</evidence>
<comment type="caution">
    <text evidence="6">The sequence shown here is derived from an EMBL/GenBank/DDBJ whole genome shotgun (WGS) entry which is preliminary data.</text>
</comment>
<reference evidence="6 7" key="1">
    <citation type="submission" date="2016-12" db="EMBL/GenBank/DDBJ databases">
        <title>The genomes of Aspergillus section Nigri reveals drivers in fungal speciation.</title>
        <authorList>
            <consortium name="DOE Joint Genome Institute"/>
            <person name="Vesth T.C."/>
            <person name="Nybo J."/>
            <person name="Theobald S."/>
            <person name="Brandl J."/>
            <person name="Frisvad J.C."/>
            <person name="Nielsen K.F."/>
            <person name="Lyhne E.K."/>
            <person name="Kogle M.E."/>
            <person name="Kuo A."/>
            <person name="Riley R."/>
            <person name="Clum A."/>
            <person name="Nolan M."/>
            <person name="Lipzen A."/>
            <person name="Salamov A."/>
            <person name="Henrissat B."/>
            <person name="Wiebenga A."/>
            <person name="De Vries R.P."/>
            <person name="Grigoriev I.V."/>
            <person name="Mortensen U.H."/>
            <person name="Andersen M.R."/>
            <person name="Baker S.E."/>
        </authorList>
    </citation>
    <scope>NUCLEOTIDE SEQUENCE [LARGE SCALE GENOMIC DNA]</scope>
    <source>
        <strain evidence="6 7">IBT 23096</strain>
    </source>
</reference>
<dbReference type="GO" id="GO:0006351">
    <property type="term" value="P:DNA-templated transcription"/>
    <property type="evidence" value="ECO:0007669"/>
    <property type="project" value="InterPro"/>
</dbReference>
<dbReference type="AlphaFoldDB" id="A0A2I2GMF4"/>
<keyword evidence="7" id="KW-1185">Reference proteome</keyword>
<dbReference type="GO" id="GO:0008270">
    <property type="term" value="F:zinc ion binding"/>
    <property type="evidence" value="ECO:0007669"/>
    <property type="project" value="InterPro"/>
</dbReference>
<dbReference type="InterPro" id="IPR007219">
    <property type="entry name" value="XnlR_reg_dom"/>
</dbReference>
<evidence type="ECO:0000313" key="7">
    <source>
        <dbReference type="Proteomes" id="UP000234275"/>
    </source>
</evidence>
<dbReference type="SMART" id="SM00906">
    <property type="entry name" value="Fungal_trans"/>
    <property type="match status" value="1"/>
</dbReference>
<keyword evidence="1" id="KW-0805">Transcription regulation</keyword>
<dbReference type="Pfam" id="PF04082">
    <property type="entry name" value="Fungal_trans"/>
    <property type="match status" value="1"/>
</dbReference>
<dbReference type="PANTHER" id="PTHR47424">
    <property type="entry name" value="REGULATORY PROTEIN GAL4"/>
    <property type="match status" value="1"/>
</dbReference>
<feature type="compositionally biased region" description="Polar residues" evidence="4">
    <location>
        <begin position="91"/>
        <end position="112"/>
    </location>
</feature>
<dbReference type="CDD" id="cd12148">
    <property type="entry name" value="fungal_TF_MHR"/>
    <property type="match status" value="1"/>
</dbReference>
<sequence>MASDRTVGRVFGGERPASVTENQNPALLPTAENVVPHEESDVTGMGLVSRPLNSDRPTRGFFGDSSTIAFLKELQDTFRSRTSGPLGDLYQSRTSGDLGSPRTHSGGPQSSHVELLPPRPLSDHLVDCYFSKIHVLYPFVHREAFYTAYEALWEPDQPPSTPRSARGLGLGDENVSRTTFYYALNAIFATGCQFSDIVRHERQTASEAFFQRSKPALDVDYLEAGDLALTQTLLLLTHYVQSSQTPNRSWHAVGMTVRLAQGIGLHSDVGNDNRSFAEVQIRRRVWHACVMLDLAVSIILGRPVMISQAPSTSLPAPIDDCYLRVESAICEQPPGVFSRVEWFIATLKLYDILRRVLNSLYDNYGGRVAAEPVDRRRAEILFQIQSVTQLDAELEDFRHQIPAQLCWDAPLADASQDPFLREKYLLQARFLYLKILVCRPVLSQSLRETYLSEDGSHRPGKPGTGIYANFTKDCSTFYVQAAISLISLVHETCSTELASVWFYNVFYVFTAASIIILADLHPYVSSPLTPEDLNVSWEKSLASLDYLKSYSSLAERCANSLRTIRYKCSMAASDQMPFSEDLFRDLEFDDQTLFDPFWFNMDLEH</sequence>
<accession>A0A2I2GMF4</accession>
<dbReference type="GO" id="GO:0000981">
    <property type="term" value="F:DNA-binding transcription factor activity, RNA polymerase II-specific"/>
    <property type="evidence" value="ECO:0007669"/>
    <property type="project" value="TreeGrafter"/>
</dbReference>